<dbReference type="SUPFAM" id="SSF46785">
    <property type="entry name" value="Winged helix' DNA-binding domain"/>
    <property type="match status" value="1"/>
</dbReference>
<evidence type="ECO:0000259" key="6">
    <source>
        <dbReference type="PROSITE" id="PS50949"/>
    </source>
</evidence>
<dbReference type="PRINTS" id="PR00035">
    <property type="entry name" value="HTHGNTR"/>
</dbReference>
<dbReference type="PROSITE" id="PS50949">
    <property type="entry name" value="HTH_GNTR"/>
    <property type="match status" value="1"/>
</dbReference>
<keyword evidence="3" id="KW-0805">Transcription regulation</keyword>
<dbReference type="Pfam" id="PF00392">
    <property type="entry name" value="GntR"/>
    <property type="match status" value="1"/>
</dbReference>
<dbReference type="InterPro" id="IPR015421">
    <property type="entry name" value="PyrdxlP-dep_Trfase_major"/>
</dbReference>
<dbReference type="EMBL" id="RPOK01000003">
    <property type="protein sequence ID" value="RPJ66588.1"/>
    <property type="molecule type" value="Genomic_DNA"/>
</dbReference>
<keyword evidence="7" id="KW-0808">Transferase</keyword>
<dbReference type="Pfam" id="PF00155">
    <property type="entry name" value="Aminotran_1_2"/>
    <property type="match status" value="1"/>
</dbReference>
<keyword evidence="8" id="KW-1185">Reference proteome</keyword>
<feature type="domain" description="HTH gntR-type" evidence="6">
    <location>
        <begin position="12"/>
        <end position="80"/>
    </location>
</feature>
<comment type="caution">
    <text evidence="7">The sequence shown here is derived from an EMBL/GenBank/DDBJ whole genome shotgun (WGS) entry which is preliminary data.</text>
</comment>
<dbReference type="SUPFAM" id="SSF53383">
    <property type="entry name" value="PLP-dependent transferases"/>
    <property type="match status" value="1"/>
</dbReference>
<dbReference type="Proteomes" id="UP000275281">
    <property type="component" value="Unassembled WGS sequence"/>
</dbReference>
<evidence type="ECO:0000256" key="3">
    <source>
        <dbReference type="ARBA" id="ARBA00023015"/>
    </source>
</evidence>
<dbReference type="OrthoDB" id="9808770at2"/>
<dbReference type="SMART" id="SM00345">
    <property type="entry name" value="HTH_GNTR"/>
    <property type="match status" value="1"/>
</dbReference>
<dbReference type="CDD" id="cd07377">
    <property type="entry name" value="WHTH_GntR"/>
    <property type="match status" value="1"/>
</dbReference>
<dbReference type="Gene3D" id="3.40.640.10">
    <property type="entry name" value="Type I PLP-dependent aspartate aminotransferase-like (Major domain)"/>
    <property type="match status" value="1"/>
</dbReference>
<dbReference type="InterPro" id="IPR036388">
    <property type="entry name" value="WH-like_DNA-bd_sf"/>
</dbReference>
<evidence type="ECO:0000256" key="5">
    <source>
        <dbReference type="ARBA" id="ARBA00023163"/>
    </source>
</evidence>
<keyword evidence="4" id="KW-0238">DNA-binding</keyword>
<protein>
    <submittedName>
        <fullName evidence="7">PLP-dependent aminotransferase family protein</fullName>
    </submittedName>
</protein>
<evidence type="ECO:0000256" key="4">
    <source>
        <dbReference type="ARBA" id="ARBA00023125"/>
    </source>
</evidence>
<reference evidence="7 8" key="1">
    <citation type="submission" date="2018-11" db="EMBL/GenBank/DDBJ databases">
        <authorList>
            <person name="Ye M.-Q."/>
            <person name="Du Z.-J."/>
        </authorList>
    </citation>
    <scope>NUCLEOTIDE SEQUENCE [LARGE SCALE GENOMIC DNA]</scope>
    <source>
        <strain evidence="7 8">U0105</strain>
    </source>
</reference>
<dbReference type="InterPro" id="IPR036390">
    <property type="entry name" value="WH_DNA-bd_sf"/>
</dbReference>
<dbReference type="PANTHER" id="PTHR46577">
    <property type="entry name" value="HTH-TYPE TRANSCRIPTIONAL REGULATORY PROTEIN GABR"/>
    <property type="match status" value="1"/>
</dbReference>
<keyword evidence="5" id="KW-0804">Transcription</keyword>
<gene>
    <name evidence="7" type="ORF">DRW07_10920</name>
</gene>
<dbReference type="InterPro" id="IPR000524">
    <property type="entry name" value="Tscrpt_reg_HTH_GntR"/>
</dbReference>
<dbReference type="GO" id="GO:0003700">
    <property type="term" value="F:DNA-binding transcription factor activity"/>
    <property type="evidence" value="ECO:0007669"/>
    <property type="project" value="InterPro"/>
</dbReference>
<dbReference type="GO" id="GO:0030170">
    <property type="term" value="F:pyridoxal phosphate binding"/>
    <property type="evidence" value="ECO:0007669"/>
    <property type="project" value="InterPro"/>
</dbReference>
<dbReference type="InterPro" id="IPR015424">
    <property type="entry name" value="PyrdxlP-dep_Trfase"/>
</dbReference>
<name>A0A3N5ZAN7_9ALTE</name>
<proteinExistence type="inferred from homology"/>
<dbReference type="Gene3D" id="1.10.10.10">
    <property type="entry name" value="Winged helix-like DNA-binding domain superfamily/Winged helix DNA-binding domain"/>
    <property type="match status" value="1"/>
</dbReference>
<comment type="similarity">
    <text evidence="1">In the C-terminal section; belongs to the class-I pyridoxal-phosphate-dependent aminotransferase family.</text>
</comment>
<evidence type="ECO:0000256" key="1">
    <source>
        <dbReference type="ARBA" id="ARBA00005384"/>
    </source>
</evidence>
<accession>A0A3N5ZAN7</accession>
<organism evidence="7 8">
    <name type="scientific">Alteromonas sediminis</name>
    <dbReference type="NCBI Taxonomy" id="2259342"/>
    <lineage>
        <taxon>Bacteria</taxon>
        <taxon>Pseudomonadati</taxon>
        <taxon>Pseudomonadota</taxon>
        <taxon>Gammaproteobacteria</taxon>
        <taxon>Alteromonadales</taxon>
        <taxon>Alteromonadaceae</taxon>
        <taxon>Alteromonas/Salinimonas group</taxon>
        <taxon>Alteromonas</taxon>
    </lineage>
</organism>
<dbReference type="RefSeq" id="WP_124027946.1">
    <property type="nucleotide sequence ID" value="NZ_JBHRSN010000006.1"/>
</dbReference>
<keyword evidence="7" id="KW-0032">Aminotransferase</keyword>
<dbReference type="CDD" id="cd00609">
    <property type="entry name" value="AAT_like"/>
    <property type="match status" value="1"/>
</dbReference>
<dbReference type="GO" id="GO:0003677">
    <property type="term" value="F:DNA binding"/>
    <property type="evidence" value="ECO:0007669"/>
    <property type="project" value="UniProtKB-KW"/>
</dbReference>
<dbReference type="PANTHER" id="PTHR46577:SF1">
    <property type="entry name" value="HTH-TYPE TRANSCRIPTIONAL REGULATORY PROTEIN GABR"/>
    <property type="match status" value="1"/>
</dbReference>
<dbReference type="GO" id="GO:0008483">
    <property type="term" value="F:transaminase activity"/>
    <property type="evidence" value="ECO:0007669"/>
    <property type="project" value="UniProtKB-KW"/>
</dbReference>
<keyword evidence="2" id="KW-0663">Pyridoxal phosphate</keyword>
<evidence type="ECO:0000313" key="8">
    <source>
        <dbReference type="Proteomes" id="UP000275281"/>
    </source>
</evidence>
<evidence type="ECO:0000256" key="2">
    <source>
        <dbReference type="ARBA" id="ARBA00022898"/>
    </source>
</evidence>
<dbReference type="AlphaFoldDB" id="A0A3N5ZAN7"/>
<evidence type="ECO:0000313" key="7">
    <source>
        <dbReference type="EMBL" id="RPJ66588.1"/>
    </source>
</evidence>
<dbReference type="InterPro" id="IPR004839">
    <property type="entry name" value="Aminotransferase_I/II_large"/>
</dbReference>
<dbReference type="InterPro" id="IPR051446">
    <property type="entry name" value="HTH_trans_reg/aminotransferase"/>
</dbReference>
<sequence>MLSVVIDQAAQTPKYQQLQNQIESLIQDGRLTSEQKLPSSRELAEVLNISRTSVLKALDNLIAEGVLISQPKRGVFVAKHQPTLSACKVESASAIQPAISANVVLDSGADTRVFPHKVWSKCMRRAWIKPEQGVMEGVYSDGIPALKDQICRYLMQLRGLHCQASQITITAGNRDALSILHHALLSDCVHQVFLEQTSYPQIPSLMQFLQSPTSILKLDGQGAVLPEQIHKGRNLAILTPCRQYPTGISMSSERRQAWLGFLSKCKKEGQPFWCIEDDYDNEFVYQGRVNVPLMQQDTSSSLFFVGSFSKVMFRGLRLGFIVAPKNLSEQVKASQKVLGLSCSSAVQPVLAEFMESGAFTSHLRKMRRHYLSKRNALLSLLKPLAPFYRWESVFGGMHLCLRLKRRYWYLESAIAAEAKYQGFSLTTLSSHYISDDKQYGFLVGFSQPDVSTLEQGIACILAATRICIERNSRSC</sequence>